<proteinExistence type="predicted"/>
<dbReference type="AlphaFoldDB" id="A0AAE4K7U7"/>
<dbReference type="RefSeq" id="WP_284076796.1">
    <property type="nucleotide sequence ID" value="NZ_JAVLSM010000029.1"/>
</dbReference>
<sequence length="188" mass="21300">MVNMSLDRNQHSKVKELLCCWVAGQFCVLVPKRRGSGFLRVPYGHHFDEGLDDIASTVSCDVFGLDGMLEFECGGSTYHDQVARERFFKQVVPRLETHYGVLAREVSQSEFWRYHPLTKMSSGAGEFVEIQNLKKMLAAPTFDDLTVVRMARRDLDTGDIDAALARLRVDADKIRMLDKQLYALLVPG</sequence>
<gene>
    <name evidence="1" type="ORF">RJN63_29550</name>
</gene>
<protein>
    <submittedName>
        <fullName evidence="1">Uncharacterized protein</fullName>
    </submittedName>
</protein>
<reference evidence="1" key="1">
    <citation type="submission" date="2023-02" db="EMBL/GenBank/DDBJ databases">
        <title>Description of Herbaspirillum huttiense subsp. nephrolepsisexaltata and Herbaspirillum huttiense subsp. lycopersicon.</title>
        <authorList>
            <person name="Poudel M."/>
            <person name="Sharma A."/>
            <person name="Goss E."/>
            <person name="Tapia J.H."/>
            <person name="Harmon C.M."/>
            <person name="Jones J.B."/>
        </authorList>
    </citation>
    <scope>NUCLEOTIDE SEQUENCE</scope>
    <source>
        <strain evidence="1">NC40101</strain>
    </source>
</reference>
<comment type="caution">
    <text evidence="1">The sequence shown here is derived from an EMBL/GenBank/DDBJ whole genome shotgun (WGS) entry which is preliminary data.</text>
</comment>
<organism evidence="1">
    <name type="scientific">Herbaspirillum huttiense subsp. nephrolepidis</name>
    <dbReference type="NCBI Taxonomy" id="3075126"/>
    <lineage>
        <taxon>Bacteria</taxon>
        <taxon>Pseudomonadati</taxon>
        <taxon>Pseudomonadota</taxon>
        <taxon>Betaproteobacteria</taxon>
        <taxon>Burkholderiales</taxon>
        <taxon>Oxalobacteraceae</taxon>
        <taxon>Herbaspirillum</taxon>
    </lineage>
</organism>
<dbReference type="EMBL" id="JAVRAA010000037">
    <property type="protein sequence ID" value="MDT0341006.1"/>
    <property type="molecule type" value="Genomic_DNA"/>
</dbReference>
<evidence type="ECO:0000313" key="1">
    <source>
        <dbReference type="EMBL" id="MDT0341006.1"/>
    </source>
</evidence>
<name>A0AAE4K7U7_9BURK</name>
<accession>A0AAE4K7U7</accession>